<keyword evidence="4" id="KW-1185">Reference proteome</keyword>
<accession>A0A4P7BEF1</accession>
<feature type="domain" description="DUF2726" evidence="1">
    <location>
        <begin position="53"/>
        <end position="167"/>
    </location>
</feature>
<dbReference type="Proteomes" id="UP000294359">
    <property type="component" value="Chromosome"/>
</dbReference>
<proteinExistence type="predicted"/>
<reference evidence="2" key="1">
    <citation type="journal article" date="2014" name="Int. J. Syst. Evol. Microbiol.">
        <title>Complete genome sequence of Corynebacterium casei LMG S-19264T (=DSM 44701T), isolated from a smear-ripened cheese.</title>
        <authorList>
            <consortium name="US DOE Joint Genome Institute (JGI-PGF)"/>
            <person name="Walter F."/>
            <person name="Albersmeier A."/>
            <person name="Kalinowski J."/>
            <person name="Ruckert C."/>
        </authorList>
    </citation>
    <scope>NUCLEOTIDE SEQUENCE</scope>
    <source>
        <strain evidence="2">KCTC 12344</strain>
    </source>
</reference>
<sequence length="197" mass="21497">MAATDGPAMQVQRTHPMNSTTFAVLLVAILALAVVVAAAAQKAKTAPGSYRARKLMSENELEFFGRLTKAVPEYFIFPQVAMAAILQAKSTDRKIAHRDFLRIAQQRVDYLVCKADGTFVAVVELDDKTHQAARDKVRDERLQQAGIRTLRFESRNKPAVDVLRSALISPAPADAMVAHAAGVKNAMDTAAPPSRRQ</sequence>
<dbReference type="OrthoDB" id="6882268at2"/>
<evidence type="ECO:0000313" key="3">
    <source>
        <dbReference type="EMBL" id="QBQ37091.1"/>
    </source>
</evidence>
<evidence type="ECO:0000313" key="2">
    <source>
        <dbReference type="EMBL" id="GGY99464.1"/>
    </source>
</evidence>
<evidence type="ECO:0000313" key="4">
    <source>
        <dbReference type="Proteomes" id="UP000294359"/>
    </source>
</evidence>
<evidence type="ECO:0000259" key="1">
    <source>
        <dbReference type="Pfam" id="PF10881"/>
    </source>
</evidence>
<gene>
    <name evidence="3" type="ORF">E1742_13600</name>
    <name evidence="2" type="ORF">GCM10007388_36370</name>
</gene>
<dbReference type="Proteomes" id="UP000619512">
    <property type="component" value="Unassembled WGS sequence"/>
</dbReference>
<organism evidence="2 5">
    <name type="scientific">Pseudoduganella plicata</name>
    <dbReference type="NCBI Taxonomy" id="321984"/>
    <lineage>
        <taxon>Bacteria</taxon>
        <taxon>Pseudomonadati</taxon>
        <taxon>Pseudomonadota</taxon>
        <taxon>Betaproteobacteria</taxon>
        <taxon>Burkholderiales</taxon>
        <taxon>Oxalobacteraceae</taxon>
        <taxon>Telluria group</taxon>
        <taxon>Pseudoduganella</taxon>
    </lineage>
</organism>
<evidence type="ECO:0000313" key="5">
    <source>
        <dbReference type="Proteomes" id="UP000619512"/>
    </source>
</evidence>
<dbReference type="Pfam" id="PF10881">
    <property type="entry name" value="DUF2726"/>
    <property type="match status" value="1"/>
</dbReference>
<dbReference type="EMBL" id="CP038026">
    <property type="protein sequence ID" value="QBQ37091.1"/>
    <property type="molecule type" value="Genomic_DNA"/>
</dbReference>
<reference evidence="2" key="3">
    <citation type="submission" date="2022-12" db="EMBL/GenBank/DDBJ databases">
        <authorList>
            <person name="Sun Q."/>
            <person name="Kim S."/>
        </authorList>
    </citation>
    <scope>NUCLEOTIDE SEQUENCE</scope>
    <source>
        <strain evidence="2">KCTC 12344</strain>
    </source>
</reference>
<protein>
    <submittedName>
        <fullName evidence="3">DUF2726 domain-containing protein</fullName>
    </submittedName>
</protein>
<reference evidence="3 4" key="2">
    <citation type="submission" date="2019-03" db="EMBL/GenBank/DDBJ databases">
        <title>Draft Genome Sequences of Six Type Strains of the Genus Massilia.</title>
        <authorList>
            <person name="Miess H."/>
            <person name="Frediansyhah A."/>
            <person name="Gross H."/>
        </authorList>
    </citation>
    <scope>NUCLEOTIDE SEQUENCE [LARGE SCALE GENOMIC DNA]</scope>
    <source>
        <strain evidence="3 4">DSM 17505</strain>
    </source>
</reference>
<dbReference type="InterPro" id="IPR024402">
    <property type="entry name" value="DUF2726"/>
</dbReference>
<dbReference type="AlphaFoldDB" id="A0A4P7BEF1"/>
<dbReference type="EMBL" id="BMWW01000006">
    <property type="protein sequence ID" value="GGY99464.1"/>
    <property type="molecule type" value="Genomic_DNA"/>
</dbReference>
<name>A0A4P7BEF1_9BURK</name>